<evidence type="ECO:0000313" key="3">
    <source>
        <dbReference type="Proteomes" id="UP000277256"/>
    </source>
</evidence>
<dbReference type="Pfam" id="PF14428">
    <property type="entry name" value="DddA-like"/>
    <property type="match status" value="1"/>
</dbReference>
<dbReference type="AlphaFoldDB" id="A0A426USQ2"/>
<sequence>MAFTSDESELVDFQSGRDPKAREGVKPPFKYAVVMDHVEARIAGETRAGGSRDVTMVINKEPCGGEAGCDAILPEGARLTVYVGGQLGRAVLQDVQRQRDGGKRMSFRIWWDINNEPLAGSAEAEEFVRDLTRMVAAQGVRSGRLWIGPDGTDKSEAPLQVDFVSDPGLGPIAGLGELEARVDRDPETEGVAVVVWRPGNELASDGTEVSGDLSVSESAYKPLVPIASNLARVSVTTLYAIVASYTATGARPEVEGVEWGPLPTDVTGGDPT</sequence>
<gene>
    <name evidence="2" type="ORF">EIW28_22220</name>
</gene>
<name>A0A426USQ2_9ACTN</name>
<dbReference type="OrthoDB" id="5196831at2"/>
<comment type="caution">
    <text evidence="2">The sequence shown here is derived from an EMBL/GenBank/DDBJ whole genome shotgun (WGS) entry which is preliminary data.</text>
</comment>
<accession>A0A426USQ2</accession>
<feature type="compositionally biased region" description="Acidic residues" evidence="1">
    <location>
        <begin position="1"/>
        <end position="10"/>
    </location>
</feature>
<evidence type="ECO:0000313" key="2">
    <source>
        <dbReference type="EMBL" id="RRR96548.1"/>
    </source>
</evidence>
<organism evidence="2 3">
    <name type="scientific">Glycomyces terrestris</name>
    <dbReference type="NCBI Taxonomy" id="2493553"/>
    <lineage>
        <taxon>Bacteria</taxon>
        <taxon>Bacillati</taxon>
        <taxon>Actinomycetota</taxon>
        <taxon>Actinomycetes</taxon>
        <taxon>Glycomycetales</taxon>
        <taxon>Glycomycetaceae</taxon>
        <taxon>Glycomyces</taxon>
    </lineage>
</organism>
<dbReference type="InterPro" id="IPR032724">
    <property type="entry name" value="SCP1.201-like"/>
</dbReference>
<dbReference type="EMBL" id="RSEB01000007">
    <property type="protein sequence ID" value="RRR96548.1"/>
    <property type="molecule type" value="Genomic_DNA"/>
</dbReference>
<feature type="compositionally biased region" description="Basic and acidic residues" evidence="1">
    <location>
        <begin position="15"/>
        <end position="24"/>
    </location>
</feature>
<proteinExistence type="predicted"/>
<dbReference type="Proteomes" id="UP000277256">
    <property type="component" value="Unassembled WGS sequence"/>
</dbReference>
<keyword evidence="3" id="KW-1185">Reference proteome</keyword>
<feature type="region of interest" description="Disordered" evidence="1">
    <location>
        <begin position="1"/>
        <end position="24"/>
    </location>
</feature>
<protein>
    <submittedName>
        <fullName evidence="2">Uncharacterized protein</fullName>
    </submittedName>
</protein>
<reference evidence="2 3" key="1">
    <citation type="submission" date="2018-12" db="EMBL/GenBank/DDBJ databases">
        <title>Glycomyces sp. YIM 121974 draft genome.</title>
        <authorList>
            <person name="Li Q."/>
        </authorList>
    </citation>
    <scope>NUCLEOTIDE SEQUENCE [LARGE SCALE GENOMIC DNA]</scope>
    <source>
        <strain evidence="2 3">YIM 121974</strain>
    </source>
</reference>
<evidence type="ECO:0000256" key="1">
    <source>
        <dbReference type="SAM" id="MobiDB-lite"/>
    </source>
</evidence>